<dbReference type="Pfam" id="PF01746">
    <property type="entry name" value="tRNA_m1G_MT"/>
    <property type="match status" value="1"/>
</dbReference>
<evidence type="ECO:0000256" key="10">
    <source>
        <dbReference type="ARBA" id="ARBA00022691"/>
    </source>
</evidence>
<dbReference type="Gene3D" id="1.10.1270.20">
    <property type="entry name" value="tRNA(m1g37)methyltransferase, domain 2"/>
    <property type="match status" value="1"/>
</dbReference>
<dbReference type="RefSeq" id="WP_338364366.1">
    <property type="nucleotide sequence ID" value="NZ_CAWVOK010000026.1"/>
</dbReference>
<dbReference type="SUPFAM" id="SSF75217">
    <property type="entry name" value="alpha/beta knot"/>
    <property type="match status" value="1"/>
</dbReference>
<dbReference type="InterPro" id="IPR023148">
    <property type="entry name" value="tRNA_m1G_MeTrfase_C_sf"/>
</dbReference>
<dbReference type="Proteomes" id="UP001314181">
    <property type="component" value="Unassembled WGS sequence"/>
</dbReference>
<evidence type="ECO:0000313" key="18">
    <source>
        <dbReference type="EMBL" id="CAK8163291.1"/>
    </source>
</evidence>
<dbReference type="InterPro" id="IPR029028">
    <property type="entry name" value="Alpha/beta_knot_MTases"/>
</dbReference>
<comment type="catalytic activity">
    <reaction evidence="14 15 16">
        <text>guanosine(37) in tRNA + S-adenosyl-L-methionine = N(1)-methylguanosine(37) in tRNA + S-adenosyl-L-homocysteine + H(+)</text>
        <dbReference type="Rhea" id="RHEA:36899"/>
        <dbReference type="Rhea" id="RHEA-COMP:10145"/>
        <dbReference type="Rhea" id="RHEA-COMP:10147"/>
        <dbReference type="ChEBI" id="CHEBI:15378"/>
        <dbReference type="ChEBI" id="CHEBI:57856"/>
        <dbReference type="ChEBI" id="CHEBI:59789"/>
        <dbReference type="ChEBI" id="CHEBI:73542"/>
        <dbReference type="ChEBI" id="CHEBI:74269"/>
        <dbReference type="EC" id="2.1.1.228"/>
    </reaction>
</comment>
<dbReference type="InterPro" id="IPR016009">
    <property type="entry name" value="tRNA_MeTrfase_TRMD/TRM10"/>
</dbReference>
<evidence type="ECO:0000256" key="6">
    <source>
        <dbReference type="ARBA" id="ARBA00014679"/>
    </source>
</evidence>
<evidence type="ECO:0000256" key="15">
    <source>
        <dbReference type="HAMAP-Rule" id="MF_00605"/>
    </source>
</evidence>
<dbReference type="PANTHER" id="PTHR46417:SF1">
    <property type="entry name" value="TRNA (GUANINE-N(1)-)-METHYLTRANSFERASE"/>
    <property type="match status" value="1"/>
</dbReference>
<dbReference type="EC" id="2.1.1.228" evidence="5 15"/>
<proteinExistence type="inferred from homology"/>
<dbReference type="EMBL" id="CAWVOK010000026">
    <property type="protein sequence ID" value="CAK8163291.1"/>
    <property type="molecule type" value="Genomic_DNA"/>
</dbReference>
<keyword evidence="8 15" id="KW-0489">Methyltransferase</keyword>
<protein>
    <recommendedName>
        <fullName evidence="6 15">tRNA (guanine-N(1)-)-methyltransferase</fullName>
        <ecNumber evidence="5 15">2.1.1.228</ecNumber>
    </recommendedName>
    <alternativeName>
        <fullName evidence="12 15">M1G-methyltransferase</fullName>
    </alternativeName>
    <alternativeName>
        <fullName evidence="13 15">tRNA [GM37] methyltransferase</fullName>
    </alternativeName>
</protein>
<evidence type="ECO:0000256" key="13">
    <source>
        <dbReference type="ARBA" id="ARBA00033392"/>
    </source>
</evidence>
<evidence type="ECO:0000256" key="1">
    <source>
        <dbReference type="ARBA" id="ARBA00002634"/>
    </source>
</evidence>
<dbReference type="PIRSF" id="PIRSF000386">
    <property type="entry name" value="tRNA_mtase"/>
    <property type="match status" value="1"/>
</dbReference>
<gene>
    <name evidence="15 18" type="primary">trmD</name>
    <name evidence="18" type="ORF">CAXC1_330051</name>
</gene>
<dbReference type="CDD" id="cd18080">
    <property type="entry name" value="TrmD-like"/>
    <property type="match status" value="1"/>
</dbReference>
<dbReference type="NCBIfam" id="TIGR00088">
    <property type="entry name" value="trmD"/>
    <property type="match status" value="1"/>
</dbReference>
<evidence type="ECO:0000256" key="8">
    <source>
        <dbReference type="ARBA" id="ARBA00022603"/>
    </source>
</evidence>
<accession>A0ABP0ETF0</accession>
<reference evidence="18 19" key="1">
    <citation type="submission" date="2024-01" db="EMBL/GenBank/DDBJ databases">
        <authorList>
            <person name="Kunselman E."/>
        </authorList>
    </citation>
    <scope>NUCLEOTIDE SEQUENCE [LARGE SCALE GENOMIC DNA]</scope>
    <source>
        <strain evidence="18">2 abalone samples</strain>
    </source>
</reference>
<keyword evidence="7 15" id="KW-0963">Cytoplasm</keyword>
<dbReference type="InterPro" id="IPR002649">
    <property type="entry name" value="tRNA_m1G_MeTrfase_TrmD"/>
</dbReference>
<comment type="similarity">
    <text evidence="3 15 16">Belongs to the RNA methyltransferase TrmD family.</text>
</comment>
<evidence type="ECO:0000256" key="7">
    <source>
        <dbReference type="ARBA" id="ARBA00022490"/>
    </source>
</evidence>
<comment type="caution">
    <text evidence="18">The sequence shown here is derived from an EMBL/GenBank/DDBJ whole genome shotgun (WGS) entry which is preliminary data.</text>
</comment>
<dbReference type="Gene3D" id="3.40.1280.10">
    <property type="match status" value="1"/>
</dbReference>
<evidence type="ECO:0000256" key="9">
    <source>
        <dbReference type="ARBA" id="ARBA00022679"/>
    </source>
</evidence>
<organism evidence="18 19">
    <name type="scientific">Candidatus Xenohaliotis californiensis</name>
    <dbReference type="NCBI Taxonomy" id="84677"/>
    <lineage>
        <taxon>Bacteria</taxon>
        <taxon>Pseudomonadati</taxon>
        <taxon>Pseudomonadota</taxon>
        <taxon>Alphaproteobacteria</taxon>
        <taxon>Rickettsiales</taxon>
        <taxon>Anaplasmataceae</taxon>
        <taxon>Candidatus Xenohaliotis</taxon>
    </lineage>
</organism>
<feature type="binding site" evidence="15">
    <location>
        <position position="111"/>
    </location>
    <ligand>
        <name>S-adenosyl-L-methionine</name>
        <dbReference type="ChEBI" id="CHEBI:59789"/>
    </ligand>
</feature>
<dbReference type="InterPro" id="IPR029026">
    <property type="entry name" value="tRNA_m1G_MTases_N"/>
</dbReference>
<dbReference type="NCBIfam" id="NF000648">
    <property type="entry name" value="PRK00026.1"/>
    <property type="match status" value="1"/>
</dbReference>
<name>A0ABP0ETF0_9RICK</name>
<dbReference type="GO" id="GO:0032259">
    <property type="term" value="P:methylation"/>
    <property type="evidence" value="ECO:0007669"/>
    <property type="project" value="UniProtKB-KW"/>
</dbReference>
<feature type="binding site" evidence="15">
    <location>
        <begin position="131"/>
        <end position="136"/>
    </location>
    <ligand>
        <name>S-adenosyl-L-methionine</name>
        <dbReference type="ChEBI" id="CHEBI:59789"/>
    </ligand>
</feature>
<evidence type="ECO:0000256" key="11">
    <source>
        <dbReference type="ARBA" id="ARBA00022694"/>
    </source>
</evidence>
<dbReference type="GO" id="GO:0052906">
    <property type="term" value="F:tRNA (guanine(37)-N1)-methyltransferase activity"/>
    <property type="evidence" value="ECO:0007669"/>
    <property type="project" value="UniProtKB-EC"/>
</dbReference>
<comment type="subunit">
    <text evidence="4 15 16">Homodimer.</text>
</comment>
<keyword evidence="11 15" id="KW-0819">tRNA processing</keyword>
<evidence type="ECO:0000256" key="16">
    <source>
        <dbReference type="RuleBase" id="RU003464"/>
    </source>
</evidence>
<keyword evidence="9 15" id="KW-0808">Transferase</keyword>
<evidence type="ECO:0000256" key="5">
    <source>
        <dbReference type="ARBA" id="ARBA00012807"/>
    </source>
</evidence>
<evidence type="ECO:0000256" key="14">
    <source>
        <dbReference type="ARBA" id="ARBA00047783"/>
    </source>
</evidence>
<keyword evidence="19" id="KW-1185">Reference proteome</keyword>
<comment type="subcellular location">
    <subcellularLocation>
        <location evidence="2 15 16">Cytoplasm</location>
    </subcellularLocation>
</comment>
<evidence type="ECO:0000256" key="12">
    <source>
        <dbReference type="ARBA" id="ARBA00029736"/>
    </source>
</evidence>
<evidence type="ECO:0000256" key="4">
    <source>
        <dbReference type="ARBA" id="ARBA00011738"/>
    </source>
</evidence>
<evidence type="ECO:0000259" key="17">
    <source>
        <dbReference type="Pfam" id="PF01746"/>
    </source>
</evidence>
<evidence type="ECO:0000256" key="2">
    <source>
        <dbReference type="ARBA" id="ARBA00004496"/>
    </source>
</evidence>
<evidence type="ECO:0000313" key="19">
    <source>
        <dbReference type="Proteomes" id="UP001314181"/>
    </source>
</evidence>
<keyword evidence="10 15" id="KW-0949">S-adenosyl-L-methionine</keyword>
<sequence length="239" mass="27300">MFSVKVITAFPDMFPGPLSKSVVGRALYKKFWDIDVIDIRSFTTDKRQSIDDRPYGGGSGMLIKPEVLASAIDYILKPGMRILNTSPRGRLLSYDYAKDIARSKNIILICGHYEGIDQRVLDFYNVEDISIGDYVLSGGELAAMVIIDSCVRLLPGVLKNDNSLDFESFTCCRNASALLEYNQYTRPLIWRNMRVPDILLSGHHDNIDKWRIGVAEMITKQRRSDLWQIYRFNKDNCND</sequence>
<dbReference type="HAMAP" id="MF_00605">
    <property type="entry name" value="TrmD"/>
    <property type="match status" value="1"/>
</dbReference>
<evidence type="ECO:0000256" key="3">
    <source>
        <dbReference type="ARBA" id="ARBA00007630"/>
    </source>
</evidence>
<comment type="function">
    <text evidence="1 15 16">Specifically methylates guanosine-37 in various tRNAs.</text>
</comment>
<feature type="domain" description="tRNA methyltransferase TRMD/TRM10-type" evidence="17">
    <location>
        <begin position="4"/>
        <end position="228"/>
    </location>
</feature>
<dbReference type="PANTHER" id="PTHR46417">
    <property type="entry name" value="TRNA (GUANINE-N(1)-)-METHYLTRANSFERASE"/>
    <property type="match status" value="1"/>
</dbReference>